<name>A0AAX4PMY9_9CHLO</name>
<sequence length="183" mass="19239">MVVEVGAGAGGRVHGGQPHGGGARIEIRRKGKGVRAAATLRGARIRSGRTVSVSRFAAGRPGSGLGRATHVGTGVSSRRSPSVLPWRRRRPGPPRLGDQTRSAGNSGETTEEVLGELGPEWDLETRPGLLTRLVVALCLVVAAFSGGTLLLRILASIFAIMLACVRYVFISVVLLFVLSLLWA</sequence>
<protein>
    <submittedName>
        <fullName evidence="3">Uncharacterized protein</fullName>
    </submittedName>
</protein>
<dbReference type="EMBL" id="CP151517">
    <property type="protein sequence ID" value="WZN67040.1"/>
    <property type="molecule type" value="Genomic_DNA"/>
</dbReference>
<gene>
    <name evidence="3" type="ORF">HKI87_17g86120</name>
</gene>
<reference evidence="3 4" key="1">
    <citation type="submission" date="2024-03" db="EMBL/GenBank/DDBJ databases">
        <title>Complete genome sequence of the green alga Chloropicon roscoffensis RCC1871.</title>
        <authorList>
            <person name="Lemieux C."/>
            <person name="Pombert J.-F."/>
            <person name="Otis C."/>
            <person name="Turmel M."/>
        </authorList>
    </citation>
    <scope>NUCLEOTIDE SEQUENCE [LARGE SCALE GENOMIC DNA]</scope>
    <source>
        <strain evidence="3 4">RCC1871</strain>
    </source>
</reference>
<feature type="region of interest" description="Disordered" evidence="1">
    <location>
        <begin position="56"/>
        <end position="111"/>
    </location>
</feature>
<dbReference type="Proteomes" id="UP001472866">
    <property type="component" value="Chromosome 17"/>
</dbReference>
<evidence type="ECO:0000256" key="2">
    <source>
        <dbReference type="SAM" id="Phobius"/>
    </source>
</evidence>
<feature type="compositionally biased region" description="Gly residues" evidence="1">
    <location>
        <begin position="7"/>
        <end position="23"/>
    </location>
</feature>
<evidence type="ECO:0000256" key="1">
    <source>
        <dbReference type="SAM" id="MobiDB-lite"/>
    </source>
</evidence>
<proteinExistence type="predicted"/>
<feature type="transmembrane region" description="Helical" evidence="2">
    <location>
        <begin position="157"/>
        <end position="182"/>
    </location>
</feature>
<accession>A0AAX4PMY9</accession>
<keyword evidence="2" id="KW-1133">Transmembrane helix</keyword>
<feature type="region of interest" description="Disordered" evidence="1">
    <location>
        <begin position="1"/>
        <end position="24"/>
    </location>
</feature>
<keyword evidence="4" id="KW-1185">Reference proteome</keyword>
<keyword evidence="2" id="KW-0472">Membrane</keyword>
<keyword evidence="2" id="KW-0812">Transmembrane</keyword>
<evidence type="ECO:0000313" key="4">
    <source>
        <dbReference type="Proteomes" id="UP001472866"/>
    </source>
</evidence>
<evidence type="ECO:0000313" key="3">
    <source>
        <dbReference type="EMBL" id="WZN67040.1"/>
    </source>
</evidence>
<dbReference type="AlphaFoldDB" id="A0AAX4PMY9"/>
<organism evidence="3 4">
    <name type="scientific">Chloropicon roscoffensis</name>
    <dbReference type="NCBI Taxonomy" id="1461544"/>
    <lineage>
        <taxon>Eukaryota</taxon>
        <taxon>Viridiplantae</taxon>
        <taxon>Chlorophyta</taxon>
        <taxon>Chloropicophyceae</taxon>
        <taxon>Chloropicales</taxon>
        <taxon>Chloropicaceae</taxon>
        <taxon>Chloropicon</taxon>
    </lineage>
</organism>
<feature type="transmembrane region" description="Helical" evidence="2">
    <location>
        <begin position="129"/>
        <end position="151"/>
    </location>
</feature>